<evidence type="ECO:0000313" key="2">
    <source>
        <dbReference type="Proteomes" id="UP000518266"/>
    </source>
</evidence>
<name>A0A7J5Z4M0_DISMA</name>
<dbReference type="EMBL" id="JAAKFY010000006">
    <property type="protein sequence ID" value="KAF3856785.1"/>
    <property type="molecule type" value="Genomic_DNA"/>
</dbReference>
<gene>
    <name evidence="1" type="ORF">F7725_017508</name>
</gene>
<dbReference type="Proteomes" id="UP000518266">
    <property type="component" value="Unassembled WGS sequence"/>
</dbReference>
<proteinExistence type="predicted"/>
<dbReference type="OrthoDB" id="10661709at2759"/>
<reference evidence="1 2" key="1">
    <citation type="submission" date="2020-03" db="EMBL/GenBank/DDBJ databases">
        <title>Dissostichus mawsoni Genome sequencing and assembly.</title>
        <authorList>
            <person name="Park H."/>
        </authorList>
    </citation>
    <scope>NUCLEOTIDE SEQUENCE [LARGE SCALE GENOMIC DNA]</scope>
    <source>
        <strain evidence="1">DM0001</strain>
        <tissue evidence="1">Muscle</tissue>
    </source>
</reference>
<evidence type="ECO:0000313" key="1">
    <source>
        <dbReference type="EMBL" id="KAF3856785.1"/>
    </source>
</evidence>
<accession>A0A7J5Z4M0</accession>
<protein>
    <submittedName>
        <fullName evidence="1">Uncharacterized protein</fullName>
    </submittedName>
</protein>
<dbReference type="AlphaFoldDB" id="A0A7J5Z4M0"/>
<keyword evidence="2" id="KW-1185">Reference proteome</keyword>
<sequence length="63" mass="6994">MSESSLQKHNKSSHGPVLLLCKLWTSRQPDHCMPESSDVLHSLVDQSVDRGEGYLKGLGHHTV</sequence>
<organism evidence="1 2">
    <name type="scientific">Dissostichus mawsoni</name>
    <name type="common">Antarctic cod</name>
    <dbReference type="NCBI Taxonomy" id="36200"/>
    <lineage>
        <taxon>Eukaryota</taxon>
        <taxon>Metazoa</taxon>
        <taxon>Chordata</taxon>
        <taxon>Craniata</taxon>
        <taxon>Vertebrata</taxon>
        <taxon>Euteleostomi</taxon>
        <taxon>Actinopterygii</taxon>
        <taxon>Neopterygii</taxon>
        <taxon>Teleostei</taxon>
        <taxon>Neoteleostei</taxon>
        <taxon>Acanthomorphata</taxon>
        <taxon>Eupercaria</taxon>
        <taxon>Perciformes</taxon>
        <taxon>Notothenioidei</taxon>
        <taxon>Nototheniidae</taxon>
        <taxon>Dissostichus</taxon>
    </lineage>
</organism>
<comment type="caution">
    <text evidence="1">The sequence shown here is derived from an EMBL/GenBank/DDBJ whole genome shotgun (WGS) entry which is preliminary data.</text>
</comment>